<sequence>MVYNFNNLGRYSRKDIESAASHHQQKVKIWKLKYEPPLRTVPKDSIAGKSTNQERIPTAKSQFQVPGKKGWALG</sequence>
<dbReference type="AlphaFoldDB" id="A0A8X6TCL6"/>
<protein>
    <submittedName>
        <fullName evidence="2">Uncharacterized protein</fullName>
    </submittedName>
</protein>
<reference evidence="2" key="1">
    <citation type="submission" date="2020-08" db="EMBL/GenBank/DDBJ databases">
        <title>Multicomponent nature underlies the extraordinary mechanical properties of spider dragline silk.</title>
        <authorList>
            <person name="Kono N."/>
            <person name="Nakamura H."/>
            <person name="Mori M."/>
            <person name="Yoshida Y."/>
            <person name="Ohtoshi R."/>
            <person name="Malay A.D."/>
            <person name="Moran D.A.P."/>
            <person name="Tomita M."/>
            <person name="Numata K."/>
            <person name="Arakawa K."/>
        </authorList>
    </citation>
    <scope>NUCLEOTIDE SEQUENCE</scope>
</reference>
<accession>A0A8X6TCL6</accession>
<organism evidence="2 3">
    <name type="scientific">Nephila pilipes</name>
    <name type="common">Giant wood spider</name>
    <name type="synonym">Nephila maculata</name>
    <dbReference type="NCBI Taxonomy" id="299642"/>
    <lineage>
        <taxon>Eukaryota</taxon>
        <taxon>Metazoa</taxon>
        <taxon>Ecdysozoa</taxon>
        <taxon>Arthropoda</taxon>
        <taxon>Chelicerata</taxon>
        <taxon>Arachnida</taxon>
        <taxon>Araneae</taxon>
        <taxon>Araneomorphae</taxon>
        <taxon>Entelegynae</taxon>
        <taxon>Araneoidea</taxon>
        <taxon>Nephilidae</taxon>
        <taxon>Nephila</taxon>
    </lineage>
</organism>
<feature type="compositionally biased region" description="Polar residues" evidence="1">
    <location>
        <begin position="48"/>
        <end position="64"/>
    </location>
</feature>
<dbReference type="Proteomes" id="UP000887013">
    <property type="component" value="Unassembled WGS sequence"/>
</dbReference>
<name>A0A8X6TCL6_NEPPI</name>
<dbReference type="EMBL" id="BMAW01055543">
    <property type="protein sequence ID" value="GFT01398.1"/>
    <property type="molecule type" value="Genomic_DNA"/>
</dbReference>
<evidence type="ECO:0000256" key="1">
    <source>
        <dbReference type="SAM" id="MobiDB-lite"/>
    </source>
</evidence>
<evidence type="ECO:0000313" key="3">
    <source>
        <dbReference type="Proteomes" id="UP000887013"/>
    </source>
</evidence>
<gene>
    <name evidence="2" type="ORF">NPIL_32771</name>
</gene>
<keyword evidence="3" id="KW-1185">Reference proteome</keyword>
<feature type="region of interest" description="Disordered" evidence="1">
    <location>
        <begin position="41"/>
        <end position="74"/>
    </location>
</feature>
<comment type="caution">
    <text evidence="2">The sequence shown here is derived from an EMBL/GenBank/DDBJ whole genome shotgun (WGS) entry which is preliminary data.</text>
</comment>
<evidence type="ECO:0000313" key="2">
    <source>
        <dbReference type="EMBL" id="GFT01398.1"/>
    </source>
</evidence>
<proteinExistence type="predicted"/>